<proteinExistence type="predicted"/>
<dbReference type="WBParaSite" id="PSAMB.scaffold20915size678.g38163.t1">
    <property type="protein sequence ID" value="PSAMB.scaffold20915size678.g38163.t1"/>
    <property type="gene ID" value="PSAMB.scaffold20915size678.g38163"/>
</dbReference>
<evidence type="ECO:0000313" key="1">
    <source>
        <dbReference type="Proteomes" id="UP000887566"/>
    </source>
</evidence>
<protein>
    <submittedName>
        <fullName evidence="2">Uncharacterized protein</fullName>
    </submittedName>
</protein>
<evidence type="ECO:0000313" key="2">
    <source>
        <dbReference type="WBParaSite" id="PSAMB.scaffold20915size678.g38163.t1"/>
    </source>
</evidence>
<name>A0A914VIX4_9BILA</name>
<sequence length="64" mass="7169">MGFILNLEGGNAIDRLKLALRWDASADAVSKIFAHSTFDDISREEKAELFKEALANDQVEFVKL</sequence>
<dbReference type="AlphaFoldDB" id="A0A914VIX4"/>
<accession>A0A914VIX4</accession>
<dbReference type="Proteomes" id="UP000887566">
    <property type="component" value="Unplaced"/>
</dbReference>
<keyword evidence="1" id="KW-1185">Reference proteome</keyword>
<reference evidence="2" key="1">
    <citation type="submission" date="2022-11" db="UniProtKB">
        <authorList>
            <consortium name="WormBaseParasite"/>
        </authorList>
    </citation>
    <scope>IDENTIFICATION</scope>
</reference>
<organism evidence="1 2">
    <name type="scientific">Plectus sambesii</name>
    <dbReference type="NCBI Taxonomy" id="2011161"/>
    <lineage>
        <taxon>Eukaryota</taxon>
        <taxon>Metazoa</taxon>
        <taxon>Ecdysozoa</taxon>
        <taxon>Nematoda</taxon>
        <taxon>Chromadorea</taxon>
        <taxon>Plectida</taxon>
        <taxon>Plectina</taxon>
        <taxon>Plectoidea</taxon>
        <taxon>Plectidae</taxon>
        <taxon>Plectus</taxon>
    </lineage>
</organism>